<keyword evidence="1" id="KW-0238">DNA-binding</keyword>
<dbReference type="SUPFAM" id="SSF47413">
    <property type="entry name" value="lambda repressor-like DNA-binding domains"/>
    <property type="match status" value="1"/>
</dbReference>
<dbReference type="EMBL" id="FMAO01000001">
    <property type="protein sequence ID" value="SCB74100.1"/>
    <property type="molecule type" value="Genomic_DNA"/>
</dbReference>
<dbReference type="OrthoDB" id="6386941at2"/>
<dbReference type="PANTHER" id="PTHR46558:SF3">
    <property type="entry name" value="TRANSCRIPTIONAL REGULATOR"/>
    <property type="match status" value="1"/>
</dbReference>
<protein>
    <submittedName>
        <fullName evidence="3">Transcriptional regulator</fullName>
    </submittedName>
</protein>
<dbReference type="Gene3D" id="1.10.260.40">
    <property type="entry name" value="lambda repressor-like DNA-binding domains"/>
    <property type="match status" value="1"/>
</dbReference>
<evidence type="ECO:0000256" key="1">
    <source>
        <dbReference type="ARBA" id="ARBA00023125"/>
    </source>
</evidence>
<evidence type="ECO:0000313" key="3">
    <source>
        <dbReference type="EMBL" id="SCB74100.1"/>
    </source>
</evidence>
<dbReference type="PANTHER" id="PTHR46558">
    <property type="entry name" value="TRACRIPTIONAL REGULATORY PROTEIN-RELATED-RELATED"/>
    <property type="match status" value="1"/>
</dbReference>
<dbReference type="PROSITE" id="PS50943">
    <property type="entry name" value="HTH_CROC1"/>
    <property type="match status" value="1"/>
</dbReference>
<keyword evidence="4" id="KW-1185">Reference proteome</keyword>
<evidence type="ECO:0000259" key="2">
    <source>
        <dbReference type="PROSITE" id="PS50943"/>
    </source>
</evidence>
<proteinExistence type="predicted"/>
<gene>
    <name evidence="3" type="ORF">GA0061074_101159</name>
</gene>
<dbReference type="CDD" id="cd00093">
    <property type="entry name" value="HTH_XRE"/>
    <property type="match status" value="1"/>
</dbReference>
<feature type="domain" description="HTH cro/C1-type" evidence="2">
    <location>
        <begin position="5"/>
        <end position="59"/>
    </location>
</feature>
<dbReference type="Proteomes" id="UP000199268">
    <property type="component" value="Unassembled WGS sequence"/>
</dbReference>
<dbReference type="STRING" id="1505725.GA0061074_101159"/>
<dbReference type="GO" id="GO:0003677">
    <property type="term" value="F:DNA binding"/>
    <property type="evidence" value="ECO:0007669"/>
    <property type="project" value="UniProtKB-KW"/>
</dbReference>
<dbReference type="AlphaFoldDB" id="A0A1C3YVL0"/>
<evidence type="ECO:0000313" key="4">
    <source>
        <dbReference type="Proteomes" id="UP000199268"/>
    </source>
</evidence>
<sequence>MKNNVKVIRLSLSITQKDLAKEVGITRQTLSLIEKGQYNPSIKLAIGIAKSLNVTLNDLFWV</sequence>
<accession>A0A1C3YVL0</accession>
<reference evidence="4" key="1">
    <citation type="submission" date="2016-08" db="EMBL/GenBank/DDBJ databases">
        <authorList>
            <person name="Varghese N."/>
            <person name="Submissions Spin"/>
        </authorList>
    </citation>
    <scope>NUCLEOTIDE SEQUENCE [LARGE SCALE GENOMIC DNA]</scope>
    <source>
        <strain evidence="4">R-53094</strain>
    </source>
</reference>
<dbReference type="Pfam" id="PF01381">
    <property type="entry name" value="HTH_3"/>
    <property type="match status" value="1"/>
</dbReference>
<dbReference type="SMART" id="SM00530">
    <property type="entry name" value="HTH_XRE"/>
    <property type="match status" value="1"/>
</dbReference>
<dbReference type="InterPro" id="IPR010982">
    <property type="entry name" value="Lambda_DNA-bd_dom_sf"/>
</dbReference>
<name>A0A1C3YVL0_9LACO</name>
<dbReference type="InterPro" id="IPR001387">
    <property type="entry name" value="Cro/C1-type_HTH"/>
</dbReference>
<organism evidence="3 4">
    <name type="scientific">Weissella bombi</name>
    <dbReference type="NCBI Taxonomy" id="1505725"/>
    <lineage>
        <taxon>Bacteria</taxon>
        <taxon>Bacillati</taxon>
        <taxon>Bacillota</taxon>
        <taxon>Bacilli</taxon>
        <taxon>Lactobacillales</taxon>
        <taxon>Lactobacillaceae</taxon>
        <taxon>Weissella</taxon>
    </lineage>
</organism>
<dbReference type="RefSeq" id="WP_092461205.1">
    <property type="nucleotide sequence ID" value="NZ_BJEE01000002.1"/>
</dbReference>